<comment type="caution">
    <text evidence="3">The sequence shown here is derived from an EMBL/GenBank/DDBJ whole genome shotgun (WGS) entry which is preliminary data.</text>
</comment>
<proteinExistence type="predicted"/>
<dbReference type="Gene3D" id="1.10.340.70">
    <property type="match status" value="1"/>
</dbReference>
<keyword evidence="4" id="KW-1185">Reference proteome</keyword>
<accession>A0A8X6W3Z8</accession>
<protein>
    <submittedName>
        <fullName evidence="3">Retrovirus-related Pol polyprotein from transposon 412</fullName>
    </submittedName>
</protein>
<gene>
    <name evidence="3" type="primary">X975_13332</name>
    <name evidence="3" type="ORF">TNCV_243401</name>
</gene>
<dbReference type="EMBL" id="BMAU01021381">
    <property type="protein sequence ID" value="GFY27875.1"/>
    <property type="molecule type" value="Genomic_DNA"/>
</dbReference>
<dbReference type="AlphaFoldDB" id="A0A8X6W3Z8"/>
<organism evidence="3 4">
    <name type="scientific">Trichonephila clavipes</name>
    <name type="common">Golden silk orbweaver</name>
    <name type="synonym">Nephila clavipes</name>
    <dbReference type="NCBI Taxonomy" id="2585209"/>
    <lineage>
        <taxon>Eukaryota</taxon>
        <taxon>Metazoa</taxon>
        <taxon>Ecdysozoa</taxon>
        <taxon>Arthropoda</taxon>
        <taxon>Chelicerata</taxon>
        <taxon>Arachnida</taxon>
        <taxon>Araneae</taxon>
        <taxon>Araneomorphae</taxon>
        <taxon>Entelegynae</taxon>
        <taxon>Araneoidea</taxon>
        <taxon>Nephilidae</taxon>
        <taxon>Trichonephila</taxon>
    </lineage>
</organism>
<name>A0A8X6W3Z8_TRICX</name>
<feature type="compositionally biased region" description="Basic and acidic residues" evidence="1">
    <location>
        <begin position="15"/>
        <end position="26"/>
    </location>
</feature>
<sequence>MTPSTSELDPWSDDSVQKEQLAHPEIKPIIEFKESSDEKPSWQDIAPSHPTTMRSWALWNSLHLRNSVLYRKWESEDRKTFRWQLKLPKTRSLTVFKELNGSPTGGHFCVVKNLQKVLQRFHWKNVRSDMEKFYRACDPCAARKGPRKRSEEDCSCIMWELLSNE</sequence>
<dbReference type="Pfam" id="PF17921">
    <property type="entry name" value="Integrase_H2C2"/>
    <property type="match status" value="1"/>
</dbReference>
<evidence type="ECO:0000313" key="4">
    <source>
        <dbReference type="Proteomes" id="UP000887159"/>
    </source>
</evidence>
<evidence type="ECO:0000259" key="2">
    <source>
        <dbReference type="Pfam" id="PF17921"/>
    </source>
</evidence>
<evidence type="ECO:0000313" key="3">
    <source>
        <dbReference type="EMBL" id="GFY27875.1"/>
    </source>
</evidence>
<evidence type="ECO:0000256" key="1">
    <source>
        <dbReference type="SAM" id="MobiDB-lite"/>
    </source>
</evidence>
<feature type="region of interest" description="Disordered" evidence="1">
    <location>
        <begin position="1"/>
        <end position="26"/>
    </location>
</feature>
<dbReference type="InterPro" id="IPR041588">
    <property type="entry name" value="Integrase_H2C2"/>
</dbReference>
<dbReference type="FunFam" id="1.10.340.70:FF:000001">
    <property type="entry name" value="Retrovirus-related Pol polyprotein from transposon gypsy-like Protein"/>
    <property type="match status" value="1"/>
</dbReference>
<feature type="domain" description="Integrase zinc-binding" evidence="2">
    <location>
        <begin position="88"/>
        <end position="144"/>
    </location>
</feature>
<reference evidence="3" key="1">
    <citation type="submission" date="2020-08" db="EMBL/GenBank/DDBJ databases">
        <title>Multicomponent nature underlies the extraordinary mechanical properties of spider dragline silk.</title>
        <authorList>
            <person name="Kono N."/>
            <person name="Nakamura H."/>
            <person name="Mori M."/>
            <person name="Yoshida Y."/>
            <person name="Ohtoshi R."/>
            <person name="Malay A.D."/>
            <person name="Moran D.A.P."/>
            <person name="Tomita M."/>
            <person name="Numata K."/>
            <person name="Arakawa K."/>
        </authorList>
    </citation>
    <scope>NUCLEOTIDE SEQUENCE</scope>
</reference>
<dbReference type="Proteomes" id="UP000887159">
    <property type="component" value="Unassembled WGS sequence"/>
</dbReference>